<name>A0A9P6MBY5_9FUNG</name>
<keyword evidence="3" id="KW-1185">Reference proteome</keyword>
<feature type="compositionally biased region" description="Basic and acidic residues" evidence="1">
    <location>
        <begin position="7"/>
        <end position="37"/>
    </location>
</feature>
<feature type="region of interest" description="Disordered" evidence="1">
    <location>
        <begin position="1"/>
        <end position="68"/>
    </location>
</feature>
<evidence type="ECO:0000256" key="1">
    <source>
        <dbReference type="SAM" id="MobiDB-lite"/>
    </source>
</evidence>
<evidence type="ECO:0000313" key="3">
    <source>
        <dbReference type="Proteomes" id="UP000703661"/>
    </source>
</evidence>
<dbReference type="EMBL" id="JAAAID010005126">
    <property type="protein sequence ID" value="KAF9991570.1"/>
    <property type="molecule type" value="Genomic_DNA"/>
</dbReference>
<accession>A0A9P6MBY5</accession>
<protein>
    <submittedName>
        <fullName evidence="2">Uncharacterized protein</fullName>
    </submittedName>
</protein>
<organism evidence="2 3">
    <name type="scientific">Entomortierella chlamydospora</name>
    <dbReference type="NCBI Taxonomy" id="101097"/>
    <lineage>
        <taxon>Eukaryota</taxon>
        <taxon>Fungi</taxon>
        <taxon>Fungi incertae sedis</taxon>
        <taxon>Mucoromycota</taxon>
        <taxon>Mortierellomycotina</taxon>
        <taxon>Mortierellomycetes</taxon>
        <taxon>Mortierellales</taxon>
        <taxon>Mortierellaceae</taxon>
        <taxon>Entomortierella</taxon>
    </lineage>
</organism>
<dbReference type="AlphaFoldDB" id="A0A9P6MBY5"/>
<proteinExistence type="predicted"/>
<sequence>MVADHQGPSEDQTRQGQGDSHHSVLDERALVPYDNRHVNRQANPDPEEPGPSSTREQPTRPREESNVVINSMERRRQQAVAMGAGHGILTKLFDSKAAQTRYKRRRPGQQAFVQWMQDHGREPLNPSAMDLMNFLEYGLQEKKWKLTT</sequence>
<reference evidence="2" key="1">
    <citation type="journal article" date="2020" name="Fungal Divers.">
        <title>Resolving the Mortierellaceae phylogeny through synthesis of multi-gene phylogenetics and phylogenomics.</title>
        <authorList>
            <person name="Vandepol N."/>
            <person name="Liber J."/>
            <person name="Desiro A."/>
            <person name="Na H."/>
            <person name="Kennedy M."/>
            <person name="Barry K."/>
            <person name="Grigoriev I.V."/>
            <person name="Miller A.N."/>
            <person name="O'Donnell K."/>
            <person name="Stajich J.E."/>
            <person name="Bonito G."/>
        </authorList>
    </citation>
    <scope>NUCLEOTIDE SEQUENCE</scope>
    <source>
        <strain evidence="2">NRRL 2769</strain>
    </source>
</reference>
<gene>
    <name evidence="2" type="ORF">BGZ80_009038</name>
</gene>
<dbReference type="Proteomes" id="UP000703661">
    <property type="component" value="Unassembled WGS sequence"/>
</dbReference>
<evidence type="ECO:0000313" key="2">
    <source>
        <dbReference type="EMBL" id="KAF9991570.1"/>
    </source>
</evidence>
<feature type="non-terminal residue" evidence="2">
    <location>
        <position position="148"/>
    </location>
</feature>
<comment type="caution">
    <text evidence="2">The sequence shown here is derived from an EMBL/GenBank/DDBJ whole genome shotgun (WGS) entry which is preliminary data.</text>
</comment>